<dbReference type="GO" id="GO:0015562">
    <property type="term" value="F:efflux transmembrane transporter activity"/>
    <property type="evidence" value="ECO:0007669"/>
    <property type="project" value="TreeGrafter"/>
</dbReference>
<keyword evidence="1" id="KW-0732">Signal</keyword>
<comment type="caution">
    <text evidence="3">The sequence shown here is derived from an EMBL/GenBank/DDBJ whole genome shotgun (WGS) entry which is preliminary data.</text>
</comment>
<keyword evidence="4" id="KW-1185">Reference proteome</keyword>
<feature type="chain" id="PRO_5022767615" evidence="1">
    <location>
        <begin position="30"/>
        <end position="339"/>
    </location>
</feature>
<feature type="domain" description="Multidrug resistance protein MdtA-like barrel-sandwich hybrid" evidence="2">
    <location>
        <begin position="77"/>
        <end position="171"/>
    </location>
</feature>
<name>A0A5C4T6L7_9BACL</name>
<protein>
    <submittedName>
        <fullName evidence="3">Biotin/lipoyl-binding protein</fullName>
    </submittedName>
</protein>
<dbReference type="SUPFAM" id="SSF111369">
    <property type="entry name" value="HlyD-like secretion proteins"/>
    <property type="match status" value="1"/>
</dbReference>
<dbReference type="Gene3D" id="2.40.50.100">
    <property type="match status" value="1"/>
</dbReference>
<evidence type="ECO:0000259" key="2">
    <source>
        <dbReference type="Pfam" id="PF25917"/>
    </source>
</evidence>
<dbReference type="Gene3D" id="1.10.287.470">
    <property type="entry name" value="Helix hairpin bin"/>
    <property type="match status" value="1"/>
</dbReference>
<dbReference type="InterPro" id="IPR058625">
    <property type="entry name" value="MdtA-like_BSH"/>
</dbReference>
<accession>A0A5C4T6L7</accession>
<dbReference type="Pfam" id="PF25917">
    <property type="entry name" value="BSH_RND"/>
    <property type="match status" value="1"/>
</dbReference>
<dbReference type="RefSeq" id="WP_139603903.1">
    <property type="nucleotide sequence ID" value="NZ_VDCQ01000027.1"/>
</dbReference>
<dbReference type="GO" id="GO:1990281">
    <property type="term" value="C:efflux pump complex"/>
    <property type="evidence" value="ECO:0007669"/>
    <property type="project" value="TreeGrafter"/>
</dbReference>
<sequence>MNVAKRRWVGLLLLGALAAVQTGCTYANAAPQEKPTLLKPVKREEDVYEVKSGTIAKQIRGTGVFVPSSTKFYQYTVGGQLHAMYVKAGDKVNKGDVLLQLDPRDLNMKISQQKLVLAKAEDALAESKRAGDPEKLRLSGLNREVEQLKLEGLEASLEKTKLVADRSGVVTFLDFIKPGDTIAAYKDVVGLSDPQNLLFLYTVSIGADLTTVERDVEAEVSFNGTTYKGKVIQTPRTAPFTDNQQQNDRNTRSLLISLDTVPPDAALGAQGDLTIVTDLKENVLIIPRVGLRSYQGRSFVHLKDGASRKEVDVEKGLETATEVEIRKGLKAGQQIILNN</sequence>
<dbReference type="Gene3D" id="2.40.420.20">
    <property type="match status" value="1"/>
</dbReference>
<evidence type="ECO:0000313" key="3">
    <source>
        <dbReference type="EMBL" id="TNJ64642.1"/>
    </source>
</evidence>
<feature type="signal peptide" evidence="1">
    <location>
        <begin position="1"/>
        <end position="29"/>
    </location>
</feature>
<dbReference type="Proteomes" id="UP000307943">
    <property type="component" value="Unassembled WGS sequence"/>
</dbReference>
<organism evidence="3 4">
    <name type="scientific">Paenibacillus hemerocallicola</name>
    <dbReference type="NCBI Taxonomy" id="1172614"/>
    <lineage>
        <taxon>Bacteria</taxon>
        <taxon>Bacillati</taxon>
        <taxon>Bacillota</taxon>
        <taxon>Bacilli</taxon>
        <taxon>Bacillales</taxon>
        <taxon>Paenibacillaceae</taxon>
        <taxon>Paenibacillus</taxon>
    </lineage>
</organism>
<gene>
    <name evidence="3" type="ORF">FE784_19550</name>
</gene>
<dbReference type="OrthoDB" id="1817080at2"/>
<dbReference type="EMBL" id="VDCQ01000027">
    <property type="protein sequence ID" value="TNJ64642.1"/>
    <property type="molecule type" value="Genomic_DNA"/>
</dbReference>
<dbReference type="PANTHER" id="PTHR30469">
    <property type="entry name" value="MULTIDRUG RESISTANCE PROTEIN MDTA"/>
    <property type="match status" value="1"/>
</dbReference>
<reference evidence="3 4" key="1">
    <citation type="submission" date="2019-05" db="EMBL/GenBank/DDBJ databases">
        <title>We sequenced the genome of Paenibacillus hemerocallicola KCTC 33185 for further insight into its adaptation and study the phylogeny of Paenibacillus.</title>
        <authorList>
            <person name="Narsing Rao M.P."/>
        </authorList>
    </citation>
    <scope>NUCLEOTIDE SEQUENCE [LARGE SCALE GENOMIC DNA]</scope>
    <source>
        <strain evidence="3 4">KCTC 33185</strain>
    </source>
</reference>
<evidence type="ECO:0000313" key="4">
    <source>
        <dbReference type="Proteomes" id="UP000307943"/>
    </source>
</evidence>
<evidence type="ECO:0000256" key="1">
    <source>
        <dbReference type="SAM" id="SignalP"/>
    </source>
</evidence>
<dbReference type="AlphaFoldDB" id="A0A5C4T6L7"/>
<dbReference type="PANTHER" id="PTHR30469:SF15">
    <property type="entry name" value="HLYD FAMILY OF SECRETION PROTEINS"/>
    <property type="match status" value="1"/>
</dbReference>
<proteinExistence type="predicted"/>